<organism evidence="2 3">
    <name type="scientific">Sphaeramia orbicularis</name>
    <name type="common">orbiculate cardinalfish</name>
    <dbReference type="NCBI Taxonomy" id="375764"/>
    <lineage>
        <taxon>Eukaryota</taxon>
        <taxon>Metazoa</taxon>
        <taxon>Chordata</taxon>
        <taxon>Craniata</taxon>
        <taxon>Vertebrata</taxon>
        <taxon>Euteleostomi</taxon>
        <taxon>Actinopterygii</taxon>
        <taxon>Neopterygii</taxon>
        <taxon>Teleostei</taxon>
        <taxon>Neoteleostei</taxon>
        <taxon>Acanthomorphata</taxon>
        <taxon>Gobiaria</taxon>
        <taxon>Kurtiformes</taxon>
        <taxon>Apogonoidei</taxon>
        <taxon>Apogonidae</taxon>
        <taxon>Apogoninae</taxon>
        <taxon>Sphaeramia</taxon>
    </lineage>
</organism>
<dbReference type="PANTHER" id="PTHR46160">
    <property type="entry name" value="ALPHA-TECTORIN-RELATED"/>
    <property type="match status" value="1"/>
</dbReference>
<dbReference type="InterPro" id="IPR052749">
    <property type="entry name" value="Alpha-tectorin"/>
</dbReference>
<name>A0A673C029_9TELE</name>
<dbReference type="PROSITE" id="PS51220">
    <property type="entry name" value="NIDO"/>
    <property type="match status" value="2"/>
</dbReference>
<dbReference type="AlphaFoldDB" id="A0A673C029"/>
<dbReference type="InterPro" id="IPR003886">
    <property type="entry name" value="NIDO_dom"/>
</dbReference>
<sequence length="337" mass="39161">MVLQHRFLSSPPITLQRPFVYFGKTYNNTIYVNHNGHLTFDQPWWMYIAQRFPRHGSRDLIAPFWTDVDIRQTGLVFYNQYISGHILQRATQDINQYFPEFNFVAKWVFVATWYEVPYYPFYYPKATFQAVLISGGQYSFVLMNYGEIAGYDTISSKHHFSIPGSFSNNASDIRLTSNVNVIGRWAFRIDNGSRGCMFNGKTTKRTAAANVCWNMHLFTKPFENTGKSGIFFLAINVNHNGHLTFLQPWYRYTAQRFPMHGHRDIIAPFWTDLDNRNNGQVYYKQYTSGSVLQQATHDINQYFPGLNFAANWVFVATWYQVAYYPVTGTVSSPTLNG</sequence>
<evidence type="ECO:0000313" key="2">
    <source>
        <dbReference type="Ensembl" id="ENSSORP00005048596.1"/>
    </source>
</evidence>
<dbReference type="GO" id="GO:0007160">
    <property type="term" value="P:cell-matrix adhesion"/>
    <property type="evidence" value="ECO:0007669"/>
    <property type="project" value="InterPro"/>
</dbReference>
<dbReference type="PANTHER" id="PTHR46160:SF9">
    <property type="entry name" value="PROTEIN PRY2-RELATED"/>
    <property type="match status" value="1"/>
</dbReference>
<dbReference type="Pfam" id="PF06119">
    <property type="entry name" value="NIDO"/>
    <property type="match status" value="3"/>
</dbReference>
<dbReference type="SMART" id="SM00539">
    <property type="entry name" value="NIDO"/>
    <property type="match status" value="1"/>
</dbReference>
<feature type="domain" description="NIDO" evidence="1">
    <location>
        <begin position="63"/>
        <end position="192"/>
    </location>
</feature>
<dbReference type="Ensembl" id="ENSSORT00005049788.1">
    <property type="protein sequence ID" value="ENSSORP00005048596.1"/>
    <property type="gene ID" value="ENSSORG00005022143.1"/>
</dbReference>
<evidence type="ECO:0000259" key="1">
    <source>
        <dbReference type="PROSITE" id="PS51220"/>
    </source>
</evidence>
<reference evidence="2" key="1">
    <citation type="submission" date="2019-06" db="EMBL/GenBank/DDBJ databases">
        <authorList>
            <consortium name="Wellcome Sanger Institute Data Sharing"/>
        </authorList>
    </citation>
    <scope>NUCLEOTIDE SEQUENCE [LARGE SCALE GENOMIC DNA]</scope>
</reference>
<reference evidence="2" key="3">
    <citation type="submission" date="2025-09" db="UniProtKB">
        <authorList>
            <consortium name="Ensembl"/>
        </authorList>
    </citation>
    <scope>IDENTIFICATION</scope>
</reference>
<reference evidence="2" key="2">
    <citation type="submission" date="2025-08" db="UniProtKB">
        <authorList>
            <consortium name="Ensembl"/>
        </authorList>
    </citation>
    <scope>IDENTIFICATION</scope>
</reference>
<keyword evidence="3" id="KW-1185">Reference proteome</keyword>
<dbReference type="InParanoid" id="A0A673C029"/>
<accession>A0A673C029</accession>
<protein>
    <submittedName>
        <fullName evidence="2">Si:ch211-182p11.1</fullName>
    </submittedName>
</protein>
<proteinExistence type="predicted"/>
<feature type="domain" description="NIDO" evidence="1">
    <location>
        <begin position="268"/>
        <end position="337"/>
    </location>
</feature>
<evidence type="ECO:0000313" key="3">
    <source>
        <dbReference type="Proteomes" id="UP000472271"/>
    </source>
</evidence>
<dbReference type="Proteomes" id="UP000472271">
    <property type="component" value="Chromosome 19"/>
</dbReference>